<proteinExistence type="predicted"/>
<reference evidence="2 3" key="1">
    <citation type="submission" date="2018-07" db="EMBL/GenBank/DDBJ databases">
        <title>A draft genome of a endophytic bacteria, a new species of Pedobacter.</title>
        <authorList>
            <person name="Zhang Z.D."/>
            <person name="Chen Z.J."/>
        </authorList>
    </citation>
    <scope>NUCLEOTIDE SEQUENCE [LARGE SCALE GENOMIC DNA]</scope>
    <source>
        <strain evidence="2 3">RS10</strain>
    </source>
</reference>
<evidence type="ECO:0000313" key="3">
    <source>
        <dbReference type="Proteomes" id="UP000252081"/>
    </source>
</evidence>
<evidence type="ECO:0000259" key="1">
    <source>
        <dbReference type="Pfam" id="PF14344"/>
    </source>
</evidence>
<evidence type="ECO:0000313" key="2">
    <source>
        <dbReference type="EMBL" id="RBQ02906.1"/>
    </source>
</evidence>
<dbReference type="InterPro" id="IPR025510">
    <property type="entry name" value="DUF4397"/>
</dbReference>
<protein>
    <submittedName>
        <fullName evidence="2">DUF4397 domain-containing protein</fullName>
    </submittedName>
</protein>
<name>A0A366KMK4_9SPHI</name>
<organism evidence="2 3">
    <name type="scientific">Pedobacter miscanthi</name>
    <dbReference type="NCBI Taxonomy" id="2259170"/>
    <lineage>
        <taxon>Bacteria</taxon>
        <taxon>Pseudomonadati</taxon>
        <taxon>Bacteroidota</taxon>
        <taxon>Sphingobacteriia</taxon>
        <taxon>Sphingobacteriales</taxon>
        <taxon>Sphingobacteriaceae</taxon>
        <taxon>Pedobacter</taxon>
    </lineage>
</organism>
<accession>A0A366KMK4</accession>
<comment type="caution">
    <text evidence="2">The sequence shown here is derived from an EMBL/GenBank/DDBJ whole genome shotgun (WGS) entry which is preliminary data.</text>
</comment>
<gene>
    <name evidence="2" type="ORF">DRW42_24270</name>
</gene>
<dbReference type="Proteomes" id="UP000252081">
    <property type="component" value="Unassembled WGS sequence"/>
</dbReference>
<keyword evidence="3" id="KW-1185">Reference proteome</keyword>
<dbReference type="Pfam" id="PF14344">
    <property type="entry name" value="DUF4397"/>
    <property type="match status" value="1"/>
</dbReference>
<feature type="domain" description="DUF4397" evidence="1">
    <location>
        <begin position="51"/>
        <end position="161"/>
    </location>
</feature>
<dbReference type="EMBL" id="QNQU01000028">
    <property type="protein sequence ID" value="RBQ02906.1"/>
    <property type="molecule type" value="Genomic_DNA"/>
</dbReference>
<sequence>MFIKIDLNIKMKTNLKNFSTTAKIILSLFAITLTITACKKDYSGDPIEAAGIGFVHASPGTGALDFILDNQKINSFTYTKDLGYYAAYPGTRLVGVAKKDTLKYLTNATTALKPGFFYSVFVVDTLKSTKLLILEDDLKAPDADKAKVRFVNLSPGTATYDLAVAGTEAPLFTAKAFKEFTTFTNIAPNDSYTFQLKQSGTVKVSLPSIKIEKGKIYTIWAKGLTSKTDSTGLGLSVMTNK</sequence>
<dbReference type="AlphaFoldDB" id="A0A366KMK4"/>